<feature type="signal peptide" evidence="2">
    <location>
        <begin position="1"/>
        <end position="26"/>
    </location>
</feature>
<reference evidence="4 5" key="1">
    <citation type="journal article" date="2019" name="BMC Genomics">
        <title>Chromosome level assembly and comparative genome analysis confirm lager-brewing yeasts originated from a single hybridization.</title>
        <authorList>
            <person name="Salazar A.N."/>
            <person name="Gorter de Vries A.R."/>
            <person name="van den Broek M."/>
            <person name="Brouwers N."/>
            <person name="de la Torre Cortes P."/>
            <person name="Kuijpers N.G.A."/>
            <person name="Daran J.G."/>
            <person name="Abeel T."/>
        </authorList>
    </citation>
    <scope>NUCLEOTIDE SEQUENCE [LARGE SCALE GENOMIC DNA]</scope>
    <source>
        <strain evidence="4 5">CBS 1483</strain>
    </source>
</reference>
<sequence>MIFNLPVSVLLYFSLIWAMEPSFVRGKNVVNLITFKDSNGKLHKRLAPEEIPPRLHNSQVNSYPLGYKGMRDFSRPAVNLDDILGTQQRKQQEFLAELSPLSLESKLSLMNEVQIFASYVRNDVETYNKVSDPNEDLIIIAPTNRAVSQLTLKPWQFPNNIDKLESDGATEKELDTAIQENISKFVRSHIVVYNDDKNSYKKVSPGCTLLQSIDFTESKKSDSETGGDILLKKEGEVYYVASSRDEKFHAVESIENGSNGVILMVDFTLVGP</sequence>
<feature type="domain" description="FAS1" evidence="3">
    <location>
        <begin position="100"/>
        <end position="269"/>
    </location>
</feature>
<keyword evidence="1 2" id="KW-0732">Signal</keyword>
<dbReference type="PANTHER" id="PTHR28156">
    <property type="entry name" value="FAS1 DOMAIN-CONTAINING PROTEIN YDR262W"/>
    <property type="match status" value="1"/>
</dbReference>
<feature type="chain" id="PRO_5025570816" description="FAS1 domain-containing protein" evidence="2">
    <location>
        <begin position="27"/>
        <end position="272"/>
    </location>
</feature>
<keyword evidence="5" id="KW-1185">Reference proteome</keyword>
<dbReference type="PROSITE" id="PS50213">
    <property type="entry name" value="FAS1"/>
    <property type="match status" value="1"/>
</dbReference>
<dbReference type="EMBL" id="CP048985">
    <property type="protein sequence ID" value="QID78774.1"/>
    <property type="molecule type" value="Genomic_DNA"/>
</dbReference>
<evidence type="ECO:0000256" key="1">
    <source>
        <dbReference type="ARBA" id="ARBA00022729"/>
    </source>
</evidence>
<gene>
    <name evidence="4" type="ORF">GRS66_000997</name>
</gene>
<organism evidence="4 5">
    <name type="scientific">Saccharomyces pastorianus</name>
    <name type="common">Lager yeast</name>
    <name type="synonym">Saccharomyces cerevisiae x Saccharomyces eubayanus</name>
    <dbReference type="NCBI Taxonomy" id="27292"/>
    <lineage>
        <taxon>Eukaryota</taxon>
        <taxon>Fungi</taxon>
        <taxon>Dikarya</taxon>
        <taxon>Ascomycota</taxon>
        <taxon>Saccharomycotina</taxon>
        <taxon>Saccharomycetes</taxon>
        <taxon>Saccharomycetales</taxon>
        <taxon>Saccharomycetaceae</taxon>
        <taxon>Saccharomyces</taxon>
    </lineage>
</organism>
<proteinExistence type="predicted"/>
<name>A0A6C1DRF9_SACPS</name>
<dbReference type="AlphaFoldDB" id="A0A6C1DRF9"/>
<dbReference type="InterPro" id="IPR040200">
    <property type="entry name" value="Mug57-like"/>
</dbReference>
<evidence type="ECO:0000313" key="4">
    <source>
        <dbReference type="EMBL" id="QID78774.1"/>
    </source>
</evidence>
<dbReference type="Proteomes" id="UP000501346">
    <property type="component" value="Chromosome ScIV"/>
</dbReference>
<evidence type="ECO:0000313" key="5">
    <source>
        <dbReference type="Proteomes" id="UP000501346"/>
    </source>
</evidence>
<accession>A0A6C1DRF9</accession>
<dbReference type="InterPro" id="IPR000782">
    <property type="entry name" value="FAS1_domain"/>
</dbReference>
<dbReference type="PANTHER" id="PTHR28156:SF1">
    <property type="entry name" value="FAS1 DOMAIN-CONTAINING PROTEIN YDR262W"/>
    <property type="match status" value="1"/>
</dbReference>
<dbReference type="OrthoDB" id="5551751at2759"/>
<evidence type="ECO:0000259" key="3">
    <source>
        <dbReference type="PROSITE" id="PS50213"/>
    </source>
</evidence>
<protein>
    <recommendedName>
        <fullName evidence="3">FAS1 domain-containing protein</fullName>
    </recommendedName>
</protein>
<evidence type="ECO:0000256" key="2">
    <source>
        <dbReference type="SAM" id="SignalP"/>
    </source>
</evidence>